<accession>A0AAJ1S440</accession>
<evidence type="ECO:0000313" key="2">
    <source>
        <dbReference type="Proteomes" id="UP001229081"/>
    </source>
</evidence>
<reference evidence="1" key="1">
    <citation type="submission" date="2023-06" db="EMBL/GenBank/DDBJ databases">
        <title>Identification of two novel mycobacterium reveal diversities and complexities of Mycobacterium gordonae clade.</title>
        <authorList>
            <person name="Matsumoto Y."/>
            <person name="Nakamura S."/>
            <person name="Motooka D."/>
            <person name="Fukushima K."/>
        </authorList>
    </citation>
    <scope>NUCLEOTIDE SEQUENCE</scope>
    <source>
        <strain evidence="1">TY812</strain>
    </source>
</reference>
<dbReference type="RefSeq" id="WP_306255252.1">
    <property type="nucleotide sequence ID" value="NZ_JAUFSA010000001.1"/>
</dbReference>
<name>A0AAJ1S440_9MYCO</name>
<dbReference type="Gene3D" id="2.30.110.10">
    <property type="entry name" value="Electron Transport, Fmn-binding Protein, Chain A"/>
    <property type="match status" value="1"/>
</dbReference>
<comment type="caution">
    <text evidence="1">The sequence shown here is derived from an EMBL/GenBank/DDBJ whole genome shotgun (WGS) entry which is preliminary data.</text>
</comment>
<evidence type="ECO:0000313" key="1">
    <source>
        <dbReference type="EMBL" id="MDP7736117.1"/>
    </source>
</evidence>
<dbReference type="InterPro" id="IPR012349">
    <property type="entry name" value="Split_barrel_FMN-bd"/>
</dbReference>
<gene>
    <name evidence="1" type="ORF">QXL92_15345</name>
</gene>
<organism evidence="1 2">
    <name type="scientific">Mycobacterium paragordonae</name>
    <dbReference type="NCBI Taxonomy" id="1389713"/>
    <lineage>
        <taxon>Bacteria</taxon>
        <taxon>Bacillati</taxon>
        <taxon>Actinomycetota</taxon>
        <taxon>Actinomycetes</taxon>
        <taxon>Mycobacteriales</taxon>
        <taxon>Mycobacteriaceae</taxon>
        <taxon>Mycobacterium</taxon>
    </lineage>
</organism>
<sequence>MTAKPKTLGRLVMRAAPLINAPVAALARSRRFGGLVNRNITMLTYTGRQSGREFSIPVAYRRTGEEVTINVNLPETKTWWRNFLGDGGPMALQLDGTEHTGHAVATRDSRGRVTVSVRLHGSPGQTTA</sequence>
<dbReference type="Proteomes" id="UP001229081">
    <property type="component" value="Unassembled WGS sequence"/>
</dbReference>
<protein>
    <submittedName>
        <fullName evidence="1">Nitroreductase/quinone reductase family protein</fullName>
    </submittedName>
</protein>
<proteinExistence type="predicted"/>
<dbReference type="AlphaFoldDB" id="A0AAJ1S440"/>
<dbReference type="EMBL" id="JAUFSA010000001">
    <property type="protein sequence ID" value="MDP7736117.1"/>
    <property type="molecule type" value="Genomic_DNA"/>
</dbReference>